<reference evidence="7" key="1">
    <citation type="submission" date="2020-12" db="EMBL/GenBank/DDBJ databases">
        <title>Antrihabitans popcorni sp. nov. and Antrihabitans auranticaus sp. nov., isolated from a larva cave.</title>
        <authorList>
            <person name="Lee S.D."/>
            <person name="Kim I.S."/>
        </authorList>
    </citation>
    <scope>NUCLEOTIDE SEQUENCE</scope>
    <source>
        <strain evidence="7">YC3-6</strain>
    </source>
</reference>
<comment type="caution">
    <text evidence="7">The sequence shown here is derived from an EMBL/GenBank/DDBJ whole genome shotgun (WGS) entry which is preliminary data.</text>
</comment>
<dbReference type="RefSeq" id="WP_199705571.1">
    <property type="nucleotide sequence ID" value="NZ_JAEMNV010000005.1"/>
</dbReference>
<dbReference type="InterPro" id="IPR022284">
    <property type="entry name" value="GPAT/DHAPAT"/>
</dbReference>
<dbReference type="Pfam" id="PF01553">
    <property type="entry name" value="Acyltransferase"/>
    <property type="match status" value="1"/>
</dbReference>
<evidence type="ECO:0000259" key="6">
    <source>
        <dbReference type="SMART" id="SM00563"/>
    </source>
</evidence>
<evidence type="ECO:0000313" key="7">
    <source>
        <dbReference type="EMBL" id="MBJ8340705.1"/>
    </source>
</evidence>
<protein>
    <submittedName>
        <fullName evidence="7">Glycerol-3-phosphate 1-O-acyltransferase</fullName>
        <ecNumber evidence="7">2.3.1.15</ecNumber>
    </submittedName>
</protein>
<evidence type="ECO:0000256" key="3">
    <source>
        <dbReference type="ARBA" id="ARBA00022679"/>
    </source>
</evidence>
<dbReference type="AlphaFoldDB" id="A0A934NSW5"/>
<evidence type="ECO:0000313" key="8">
    <source>
        <dbReference type="Proteomes" id="UP000655868"/>
    </source>
</evidence>
<evidence type="ECO:0000256" key="1">
    <source>
        <dbReference type="ARBA" id="ARBA00004184"/>
    </source>
</evidence>
<name>A0A934NSW5_9NOCA</name>
<keyword evidence="3 7" id="KW-0808">Transferase</keyword>
<feature type="domain" description="Phospholipid/glycerol acyltransferase" evidence="6">
    <location>
        <begin position="259"/>
        <end position="386"/>
    </location>
</feature>
<dbReference type="NCBIfam" id="NF002886">
    <property type="entry name" value="PRK03355.1"/>
    <property type="match status" value="1"/>
</dbReference>
<dbReference type="PIRSF" id="PIRSF000437">
    <property type="entry name" value="GPAT_DHAPAT"/>
    <property type="match status" value="1"/>
</dbReference>
<accession>A0A934NSW5</accession>
<dbReference type="GO" id="GO:0004366">
    <property type="term" value="F:glycerol-3-phosphate O-acyltransferase activity"/>
    <property type="evidence" value="ECO:0007669"/>
    <property type="project" value="UniProtKB-EC"/>
</dbReference>
<dbReference type="PANTHER" id="PTHR12563">
    <property type="entry name" value="GLYCEROL-3-PHOSPHATE ACYLTRANSFERASE"/>
    <property type="match status" value="1"/>
</dbReference>
<keyword evidence="5 7" id="KW-0012">Acyltransferase</keyword>
<dbReference type="Proteomes" id="UP000655868">
    <property type="component" value="Unassembled WGS sequence"/>
</dbReference>
<comment type="subcellular location">
    <subcellularLocation>
        <location evidence="1">Endomembrane system</location>
        <topology evidence="1">Peripheral membrane protein</topology>
    </subcellularLocation>
</comment>
<proteinExistence type="inferred from homology"/>
<dbReference type="CDD" id="cd07993">
    <property type="entry name" value="LPLAT_DHAPAT-like"/>
    <property type="match status" value="1"/>
</dbReference>
<gene>
    <name evidence="7" type="ORF">JGU71_17575</name>
</gene>
<dbReference type="EMBL" id="JAEMNV010000005">
    <property type="protein sequence ID" value="MBJ8340705.1"/>
    <property type="molecule type" value="Genomic_DNA"/>
</dbReference>
<dbReference type="SMART" id="SM00563">
    <property type="entry name" value="PlsC"/>
    <property type="match status" value="1"/>
</dbReference>
<organism evidence="7 8">
    <name type="scientific">Antrihabitans stalagmiti</name>
    <dbReference type="NCBI Taxonomy" id="2799499"/>
    <lineage>
        <taxon>Bacteria</taxon>
        <taxon>Bacillati</taxon>
        <taxon>Actinomycetota</taxon>
        <taxon>Actinomycetes</taxon>
        <taxon>Mycobacteriales</taxon>
        <taxon>Nocardiaceae</taxon>
        <taxon>Antrihabitans</taxon>
    </lineage>
</organism>
<keyword evidence="4" id="KW-0472">Membrane</keyword>
<dbReference type="GO" id="GO:0006629">
    <property type="term" value="P:lipid metabolic process"/>
    <property type="evidence" value="ECO:0007669"/>
    <property type="project" value="InterPro"/>
</dbReference>
<dbReference type="InterPro" id="IPR041728">
    <property type="entry name" value="GPAT/DHAPAT_LPLAT"/>
</dbReference>
<dbReference type="GO" id="GO:0005886">
    <property type="term" value="C:plasma membrane"/>
    <property type="evidence" value="ECO:0007669"/>
    <property type="project" value="TreeGrafter"/>
</dbReference>
<evidence type="ECO:0000256" key="5">
    <source>
        <dbReference type="ARBA" id="ARBA00023315"/>
    </source>
</evidence>
<dbReference type="InterPro" id="IPR045520">
    <property type="entry name" value="GPAT/DHAPAT_C"/>
</dbReference>
<dbReference type="EC" id="2.3.1.15" evidence="7"/>
<evidence type="ECO:0000256" key="2">
    <source>
        <dbReference type="ARBA" id="ARBA00007937"/>
    </source>
</evidence>
<dbReference type="Pfam" id="PF19277">
    <property type="entry name" value="GPAT_C"/>
    <property type="match status" value="1"/>
</dbReference>
<keyword evidence="8" id="KW-1185">Reference proteome</keyword>
<dbReference type="GO" id="GO:0012505">
    <property type="term" value="C:endomembrane system"/>
    <property type="evidence" value="ECO:0007669"/>
    <property type="project" value="UniProtKB-SubCell"/>
</dbReference>
<dbReference type="SUPFAM" id="SSF69593">
    <property type="entry name" value="Glycerol-3-phosphate (1)-acyltransferase"/>
    <property type="match status" value="1"/>
</dbReference>
<sequence>MSDSKPTAATAAVVLVEAATAVERDVISRWVAADGLERGSGAPSPIQIALDTEQIVNKLLARGDDPMVVPVRVLWLPKERDGSRRAHVSDIATFSNPRNPHRLAQKWIVRNAPDRHRVLTGEPALLSELRTRHTESTGNDTPRSLARYIVRSAVVTLARAERTVIGDRYKVPRLVAEEILDDPRFRRQLDDIAARTGIPREEAFERADAALRELVAAQSRLVSDLFSQAMAPIHKRAWTVHADETGMAELRKYNRRYPLVFLPSHRSYADAFVLGDVLAQNDFPPNHLIGGANLNFWPIGPIARRTGTVFIRRSFGEDEIYKAVVEEYFGYLLAKRFNMEWYFEGGRTRTGKLRPPRYGLLNYLAMAVRTGRAEDALLIPVSITYERLNELGAISDEQLGGKKKAEGLAWMANYIRSQQNSAGHVYIRFGDPLSARDRLTAHGDVMGADAPPDEARARLAVQKLAFEVAVGINRITPIATNALVTLALLGVRGRALTIPEIQSILDPVLAYIDERKIPQGELQVLRERMGLAGVLDRLSDAKVVTGYTAGEEPVYSIEPGQHLVAAFYRNSAIHWFVNRSLLELAALTAFDSHSANPLEAGWAEAMRLRDLLKFEFFFPDRRGFETEMEAEVLLVDPEWRTRKPTPTELLDKLAGSGFMMAHRTLRSFLGAQLVVAERLALRDPESKVDREQLLSECVRVGQQMLLQTRLHSPESVSSELFASAYKLADNRNLIGPGGPELRKEREDFAAELRALGGRIDRAEQLDASNRKLLP</sequence>
<comment type="similarity">
    <text evidence="2">Belongs to the GPAT/DAPAT family.</text>
</comment>
<dbReference type="InterPro" id="IPR002123">
    <property type="entry name" value="Plipid/glycerol_acylTrfase"/>
</dbReference>
<evidence type="ECO:0000256" key="4">
    <source>
        <dbReference type="ARBA" id="ARBA00023136"/>
    </source>
</evidence>
<dbReference type="PANTHER" id="PTHR12563:SF17">
    <property type="entry name" value="DIHYDROXYACETONE PHOSPHATE ACYLTRANSFERASE"/>
    <property type="match status" value="1"/>
</dbReference>